<dbReference type="EMBL" id="UGTM01000001">
    <property type="protein sequence ID" value="SUB86886.1"/>
    <property type="molecule type" value="Genomic_DNA"/>
</dbReference>
<dbReference type="GO" id="GO:0033388">
    <property type="term" value="P:putrescine biosynthetic process from arginine"/>
    <property type="evidence" value="ECO:0007669"/>
    <property type="project" value="TreeGrafter"/>
</dbReference>
<dbReference type="GO" id="GO:0050126">
    <property type="term" value="F:N-carbamoylputrescine amidase activity"/>
    <property type="evidence" value="ECO:0007669"/>
    <property type="project" value="TreeGrafter"/>
</dbReference>
<dbReference type="InterPro" id="IPR003010">
    <property type="entry name" value="C-N_Hydrolase"/>
</dbReference>
<dbReference type="PANTHER" id="PTHR43674:SF2">
    <property type="entry name" value="BETA-UREIDOPROPIONASE"/>
    <property type="match status" value="1"/>
</dbReference>
<name>A0A379E2F5_9BACT</name>
<evidence type="ECO:0000313" key="3">
    <source>
        <dbReference type="EMBL" id="SUB86886.1"/>
    </source>
</evidence>
<dbReference type="SUPFAM" id="SSF56317">
    <property type="entry name" value="Carbon-nitrogen hydrolase"/>
    <property type="match status" value="1"/>
</dbReference>
<organism evidence="3 4">
    <name type="scientific">Prevotella denticola</name>
    <dbReference type="NCBI Taxonomy" id="28129"/>
    <lineage>
        <taxon>Bacteria</taxon>
        <taxon>Pseudomonadati</taxon>
        <taxon>Bacteroidota</taxon>
        <taxon>Bacteroidia</taxon>
        <taxon>Bacteroidales</taxon>
        <taxon>Prevotellaceae</taxon>
        <taxon>Prevotella</taxon>
    </lineage>
</organism>
<dbReference type="Proteomes" id="UP000255469">
    <property type="component" value="Unassembled WGS sequence"/>
</dbReference>
<evidence type="ECO:0000256" key="1">
    <source>
        <dbReference type="ARBA" id="ARBA00022801"/>
    </source>
</evidence>
<protein>
    <submittedName>
        <fullName evidence="3">N-carbamoyl-D-amino acid hydrolase</fullName>
        <ecNumber evidence="3">3.5.1.77</ecNumber>
    </submittedName>
</protein>
<dbReference type="PANTHER" id="PTHR43674">
    <property type="entry name" value="NITRILASE C965.09-RELATED"/>
    <property type="match status" value="1"/>
</dbReference>
<sequence length="317" mass="35732">MSSVWELPLCFHTKAEGRGRRLLMKELKIGILQQHNVADTRTNMERLAEGIADLAHRGAELIVLQELHNSLYFCQTEDVCNFDLAEPVPGPSTDFYGGLARRLGVVLVTSLFERRAAGLYHNTAVVIEKDGSIAGRYRKMHIPDDPAYYEKFYFTPGDLGFHPVDTSVGRLGVLVCWDQWYPEAARLMALQGAEILVYPTAIGYEISDTDEEKQRQREAWTTVMRGHAVANGLPVVAVNRVGYEPDPSGQTGGIQFWGSSFAVGPQGELLYRASEGKEESVVVSINLDHSEQVRRWWPFLRDRRIEEYGAITKRFID</sequence>
<dbReference type="PROSITE" id="PS50263">
    <property type="entry name" value="CN_HYDROLASE"/>
    <property type="match status" value="1"/>
</dbReference>
<proteinExistence type="predicted"/>
<keyword evidence="1 3" id="KW-0378">Hydrolase</keyword>
<dbReference type="FunFam" id="3.60.110.10:FF:000010">
    <property type="entry name" value="Carbon-nitrogen hydrolase"/>
    <property type="match status" value="1"/>
</dbReference>
<dbReference type="CDD" id="cd07573">
    <property type="entry name" value="CPA"/>
    <property type="match status" value="1"/>
</dbReference>
<dbReference type="EC" id="3.5.1.77" evidence="3"/>
<dbReference type="GO" id="GO:0047417">
    <property type="term" value="F:N-carbamoyl-D-amino acid hydrolase activity"/>
    <property type="evidence" value="ECO:0007669"/>
    <property type="project" value="UniProtKB-EC"/>
</dbReference>
<dbReference type="InterPro" id="IPR050345">
    <property type="entry name" value="Aliph_Amidase/BUP"/>
</dbReference>
<dbReference type="InterPro" id="IPR036526">
    <property type="entry name" value="C-N_Hydrolase_sf"/>
</dbReference>
<dbReference type="Pfam" id="PF00795">
    <property type="entry name" value="CN_hydrolase"/>
    <property type="match status" value="1"/>
</dbReference>
<dbReference type="Gene3D" id="3.60.110.10">
    <property type="entry name" value="Carbon-nitrogen hydrolase"/>
    <property type="match status" value="1"/>
</dbReference>
<feature type="domain" description="CN hydrolase" evidence="2">
    <location>
        <begin position="27"/>
        <end position="287"/>
    </location>
</feature>
<evidence type="ECO:0000259" key="2">
    <source>
        <dbReference type="PROSITE" id="PS50263"/>
    </source>
</evidence>
<dbReference type="AlphaFoldDB" id="A0A379E2F5"/>
<evidence type="ECO:0000313" key="4">
    <source>
        <dbReference type="Proteomes" id="UP000255469"/>
    </source>
</evidence>
<gene>
    <name evidence="3" type="ORF">NCTC13067_00538</name>
</gene>
<reference evidence="3 4" key="1">
    <citation type="submission" date="2018-06" db="EMBL/GenBank/DDBJ databases">
        <authorList>
            <consortium name="Pathogen Informatics"/>
            <person name="Doyle S."/>
        </authorList>
    </citation>
    <scope>NUCLEOTIDE SEQUENCE [LARGE SCALE GENOMIC DNA]</scope>
    <source>
        <strain evidence="3 4">NCTC13067</strain>
    </source>
</reference>
<accession>A0A379E2F5</accession>